<dbReference type="PANTHER" id="PTHR14624:SF0">
    <property type="entry name" value="POLYPRENOL REDUCTASE"/>
    <property type="match status" value="1"/>
</dbReference>
<comment type="similarity">
    <text evidence="6 9">Belongs to the steroid 5-alpha reductase family. Polyprenal reductase subfamily.</text>
</comment>
<evidence type="ECO:0000313" key="12">
    <source>
        <dbReference type="Proteomes" id="UP000694843"/>
    </source>
</evidence>
<gene>
    <name evidence="13" type="primary">LOC108669253</name>
    <name evidence="11" type="ORF">HAZT_HAZT008792</name>
</gene>
<evidence type="ECO:0000259" key="10">
    <source>
        <dbReference type="Pfam" id="PF02544"/>
    </source>
</evidence>
<dbReference type="GO" id="GO:0003865">
    <property type="term" value="F:3-oxo-5-alpha-steroid 4-dehydrogenase activity"/>
    <property type="evidence" value="ECO:0007669"/>
    <property type="project" value="TreeGrafter"/>
</dbReference>
<feature type="transmembrane region" description="Helical" evidence="9">
    <location>
        <begin position="76"/>
        <end position="99"/>
    </location>
</feature>
<evidence type="ECO:0000256" key="9">
    <source>
        <dbReference type="RuleBase" id="RU367081"/>
    </source>
</evidence>
<dbReference type="GO" id="GO:0160198">
    <property type="term" value="F:polyprenal reductase activity"/>
    <property type="evidence" value="ECO:0007669"/>
    <property type="project" value="UniProtKB-EC"/>
</dbReference>
<dbReference type="UniPathway" id="UPA00378"/>
<feature type="transmembrane region" description="Helical" evidence="9">
    <location>
        <begin position="158"/>
        <end position="180"/>
    </location>
</feature>
<dbReference type="EMBL" id="JQDR03013133">
    <property type="protein sequence ID" value="KAA0190146.1"/>
    <property type="molecule type" value="Genomic_DNA"/>
</dbReference>
<evidence type="ECO:0000256" key="3">
    <source>
        <dbReference type="ARBA" id="ARBA00022692"/>
    </source>
</evidence>
<dbReference type="GO" id="GO:0006488">
    <property type="term" value="P:dolichol-linked oligosaccharide biosynthetic process"/>
    <property type="evidence" value="ECO:0007669"/>
    <property type="project" value="UniProtKB-UniRule"/>
</dbReference>
<evidence type="ECO:0000313" key="13">
    <source>
        <dbReference type="RefSeq" id="XP_018012047.1"/>
    </source>
</evidence>
<dbReference type="OrthoDB" id="5788137at2759"/>
<dbReference type="PROSITE" id="PS50244">
    <property type="entry name" value="S5A_REDUCTASE"/>
    <property type="match status" value="1"/>
</dbReference>
<dbReference type="OMA" id="RFYETNF"/>
<organism evidence="11">
    <name type="scientific">Hyalella azteca</name>
    <name type="common">Amphipod</name>
    <dbReference type="NCBI Taxonomy" id="294128"/>
    <lineage>
        <taxon>Eukaryota</taxon>
        <taxon>Metazoa</taxon>
        <taxon>Ecdysozoa</taxon>
        <taxon>Arthropoda</taxon>
        <taxon>Crustacea</taxon>
        <taxon>Multicrustacea</taxon>
        <taxon>Malacostraca</taxon>
        <taxon>Eumalacostraca</taxon>
        <taxon>Peracarida</taxon>
        <taxon>Amphipoda</taxon>
        <taxon>Senticaudata</taxon>
        <taxon>Talitrida</taxon>
        <taxon>Talitroidea</taxon>
        <taxon>Hyalellidae</taxon>
        <taxon>Hyalella</taxon>
    </lineage>
</organism>
<evidence type="ECO:0000256" key="4">
    <source>
        <dbReference type="ARBA" id="ARBA00022989"/>
    </source>
</evidence>
<dbReference type="Proteomes" id="UP000711488">
    <property type="component" value="Unassembled WGS sequence"/>
</dbReference>
<name>A0A6A0GVT6_HYAAZ</name>
<feature type="domain" description="3-oxo-5-alpha-steroid 4-dehydrogenase C-terminal" evidence="10">
    <location>
        <begin position="207"/>
        <end position="317"/>
    </location>
</feature>
<dbReference type="RefSeq" id="XP_018012047.1">
    <property type="nucleotide sequence ID" value="XM_018156558.2"/>
</dbReference>
<dbReference type="AlphaFoldDB" id="A0A6A0GVT6"/>
<comment type="catalytic activity">
    <reaction evidence="8 9">
        <text>a di-trans,poly-cis-dolichal + NADP(+) = a di-trans,poly-cis-polyprenal + NADPH + H(+)</text>
        <dbReference type="Rhea" id="RHEA:80727"/>
        <dbReference type="Rhea" id="RHEA-COMP:19536"/>
        <dbReference type="Rhea" id="RHEA-COMP:19537"/>
        <dbReference type="ChEBI" id="CHEBI:15378"/>
        <dbReference type="ChEBI" id="CHEBI:57783"/>
        <dbReference type="ChEBI" id="CHEBI:58349"/>
        <dbReference type="ChEBI" id="CHEBI:231623"/>
        <dbReference type="ChEBI" id="CHEBI:231637"/>
        <dbReference type="EC" id="1.3.1.94"/>
    </reaction>
    <physiologicalReaction direction="right-to-left" evidence="8 9">
        <dbReference type="Rhea" id="RHEA:80729"/>
    </physiologicalReaction>
</comment>
<evidence type="ECO:0000256" key="8">
    <source>
        <dbReference type="ARBA" id="ARBA00049427"/>
    </source>
</evidence>
<protein>
    <recommendedName>
        <fullName evidence="7 9">Polyprenal reductase</fullName>
        <ecNumber evidence="2 9">1.3.1.94</ecNumber>
    </recommendedName>
</protein>
<evidence type="ECO:0000256" key="6">
    <source>
        <dbReference type="ARBA" id="ARBA00046320"/>
    </source>
</evidence>
<reference evidence="11" key="1">
    <citation type="submission" date="2014-08" db="EMBL/GenBank/DDBJ databases">
        <authorList>
            <person name="Murali S."/>
            <person name="Richards S."/>
            <person name="Bandaranaike D."/>
            <person name="Bellair M."/>
            <person name="Blankenburg K."/>
            <person name="Chao H."/>
            <person name="Dinh H."/>
            <person name="Doddapaneni H."/>
            <person name="Dugan-Rocha S."/>
            <person name="Elkadiri S."/>
            <person name="Gnanaolivu R."/>
            <person name="Hughes D."/>
            <person name="Lee S."/>
            <person name="Li M."/>
            <person name="Ming W."/>
            <person name="Munidasa M."/>
            <person name="Muniz J."/>
            <person name="Nguyen L."/>
            <person name="Osuji N."/>
            <person name="Pu L.-L."/>
            <person name="Puazo M."/>
            <person name="Skinner E."/>
            <person name="Qu C."/>
            <person name="Quiroz J."/>
            <person name="Raj R."/>
            <person name="Weissenberger G."/>
            <person name="Xin Y."/>
            <person name="Zou X."/>
            <person name="Han Y."/>
            <person name="Worley K."/>
            <person name="Muzny D."/>
            <person name="Gibbs R."/>
        </authorList>
    </citation>
    <scope>NUCLEOTIDE SEQUENCE</scope>
    <source>
        <strain evidence="11">HAZT.00-mixed</strain>
        <tissue evidence="11">Whole organism</tissue>
    </source>
</reference>
<sequence>MNLFDIVLAVNWPAAFYLASAGIVVVLEPIASSSVPWLPSILQKSVQTFLGFGKTLPVKKHGNSWWIRFMTVPKSWFGHFYVVSSSVGLLSCFLLYIVYGRGVAPPSWVFSSLDLLTSPRRQPSDSSLLSVTSVVLLTVQCCARFYECYFVSVFSSSAVMNVLQYAVGFLHYISAFTLLLSHTPALVSGGSTSLVYTTEEVAFCIACSFYFGLAFAVQRDSIARLARLRKEAKLVQGRAGSYVLPVGGAFEYVSCPHMSAEVIMYTALFALHRNAATAIMWLFVFSNQVHVALSNHRWYRSIFADYPLSRRAICPGLL</sequence>
<evidence type="ECO:0000256" key="7">
    <source>
        <dbReference type="ARBA" id="ARBA00047186"/>
    </source>
</evidence>
<dbReference type="GO" id="GO:0102389">
    <property type="term" value="F:polyprenol reductase activity"/>
    <property type="evidence" value="ECO:0007669"/>
    <property type="project" value="UniProtKB-UniRule"/>
</dbReference>
<feature type="transmembrane region" description="Helical" evidence="9">
    <location>
        <begin position="200"/>
        <end position="217"/>
    </location>
</feature>
<evidence type="ECO:0000313" key="11">
    <source>
        <dbReference type="EMBL" id="KAA0190146.1"/>
    </source>
</evidence>
<dbReference type="EC" id="1.3.1.94" evidence="2 9"/>
<dbReference type="Proteomes" id="UP000694843">
    <property type="component" value="Unplaced"/>
</dbReference>
<dbReference type="GeneID" id="108669253"/>
<evidence type="ECO:0000256" key="1">
    <source>
        <dbReference type="ARBA" id="ARBA00004127"/>
    </source>
</evidence>
<keyword evidence="9" id="KW-0256">Endoplasmic reticulum</keyword>
<keyword evidence="4 9" id="KW-1133">Transmembrane helix</keyword>
<dbReference type="InterPro" id="IPR001104">
    <property type="entry name" value="3-oxo-5_a-steroid_4-DH_C"/>
</dbReference>
<comment type="pathway">
    <text evidence="9">Protein modification; protein glycosylation.</text>
</comment>
<comment type="function">
    <text evidence="9">Plays a key role in early steps of protein N-linked glycosylation by being involved in the conversion of polyprenol into dolichol. Acts as a polyprenal reductase that mediates the reduction of polyprenal into dolichal in a NADP-dependent mechanism. Dolichols are required for the synthesis of dolichol-linked monosaccharides and the oligosaccharide precursor used for N-glycosylation.</text>
</comment>
<dbReference type="PANTHER" id="PTHR14624">
    <property type="entry name" value="DFG10 PROTEIN"/>
    <property type="match status" value="1"/>
</dbReference>
<evidence type="ECO:0000256" key="5">
    <source>
        <dbReference type="ARBA" id="ARBA00023136"/>
    </source>
</evidence>
<comment type="subcellular location">
    <subcellularLocation>
        <location evidence="1">Endomembrane system</location>
        <topology evidence="1">Multi-pass membrane protein</topology>
    </subcellularLocation>
    <subcellularLocation>
        <location evidence="9">Endoplasmic reticulum membrane</location>
    </subcellularLocation>
</comment>
<keyword evidence="5 9" id="KW-0472">Membrane</keyword>
<keyword evidence="9" id="KW-0560">Oxidoreductase</keyword>
<reference evidence="11" key="3">
    <citation type="submission" date="2019-06" db="EMBL/GenBank/DDBJ databases">
        <authorList>
            <person name="Poynton C."/>
            <person name="Hasenbein S."/>
            <person name="Benoit J.B."/>
            <person name="Sepulveda M.S."/>
            <person name="Poelchau M.F."/>
            <person name="Murali S.C."/>
            <person name="Chen S."/>
            <person name="Glastad K.M."/>
            <person name="Werren J.H."/>
            <person name="Vineis J.H."/>
            <person name="Bowen J.L."/>
            <person name="Friedrich M."/>
            <person name="Jones J."/>
            <person name="Robertson H.M."/>
            <person name="Feyereisen R."/>
            <person name="Mechler-Hickson A."/>
            <person name="Mathers N."/>
            <person name="Lee C.E."/>
            <person name="Colbourne J.K."/>
            <person name="Biales A."/>
            <person name="Johnston J.S."/>
            <person name="Wellborn G.A."/>
            <person name="Rosendale A.J."/>
            <person name="Cridge A.G."/>
            <person name="Munoz-Torres M.C."/>
            <person name="Bain P.A."/>
            <person name="Manny A.R."/>
            <person name="Major K.M."/>
            <person name="Lambert F.N."/>
            <person name="Vulpe C.D."/>
            <person name="Tuck P."/>
            <person name="Blalock B.J."/>
            <person name="Lin Y.-Y."/>
            <person name="Smith M.E."/>
            <person name="Ochoa-Acuna H."/>
            <person name="Chen M.-J.M."/>
            <person name="Childers C.P."/>
            <person name="Qu J."/>
            <person name="Dugan S."/>
            <person name="Lee S.L."/>
            <person name="Chao H."/>
            <person name="Dinh H."/>
            <person name="Han Y."/>
            <person name="Doddapaneni H."/>
            <person name="Worley K.C."/>
            <person name="Muzny D.M."/>
            <person name="Gibbs R.A."/>
            <person name="Richards S."/>
        </authorList>
    </citation>
    <scope>NUCLEOTIDE SEQUENCE</scope>
    <source>
        <strain evidence="11">HAZT.00-mixed</strain>
        <tissue evidence="11">Whole organism</tissue>
    </source>
</reference>
<accession>A0A6A0GVT6</accession>
<feature type="transmembrane region" description="Helical" evidence="9">
    <location>
        <begin position="6"/>
        <end position="27"/>
    </location>
</feature>
<evidence type="ECO:0000256" key="2">
    <source>
        <dbReference type="ARBA" id="ARBA00012522"/>
    </source>
</evidence>
<keyword evidence="9" id="KW-0521">NADP</keyword>
<dbReference type="Pfam" id="PF02544">
    <property type="entry name" value="Steroid_dh"/>
    <property type="match status" value="1"/>
</dbReference>
<dbReference type="GO" id="GO:0016095">
    <property type="term" value="P:polyprenol catabolic process"/>
    <property type="evidence" value="ECO:0007669"/>
    <property type="project" value="UniProtKB-UniRule"/>
</dbReference>
<proteinExistence type="inferred from homology"/>
<reference evidence="11" key="2">
    <citation type="journal article" date="2018" name="Environ. Sci. Technol.">
        <title>The Toxicogenome of Hyalella azteca: A Model for Sediment Ecotoxicology and Evolutionary Toxicology.</title>
        <authorList>
            <person name="Poynton H.C."/>
            <person name="Hasenbein S."/>
            <person name="Benoit J.B."/>
            <person name="Sepulveda M.S."/>
            <person name="Poelchau M.F."/>
            <person name="Hughes D.S.T."/>
            <person name="Murali S.C."/>
            <person name="Chen S."/>
            <person name="Glastad K.M."/>
            <person name="Goodisman M.A.D."/>
            <person name="Werren J.H."/>
            <person name="Vineis J.H."/>
            <person name="Bowen J.L."/>
            <person name="Friedrich M."/>
            <person name="Jones J."/>
            <person name="Robertson H.M."/>
            <person name="Feyereisen R."/>
            <person name="Mechler-Hickson A."/>
            <person name="Mathers N."/>
            <person name="Lee C.E."/>
            <person name="Colbourne J.K."/>
            <person name="Biales A."/>
            <person name="Johnston J.S."/>
            <person name="Wellborn G.A."/>
            <person name="Rosendale A.J."/>
            <person name="Cridge A.G."/>
            <person name="Munoz-Torres M.C."/>
            <person name="Bain P.A."/>
            <person name="Manny A.R."/>
            <person name="Major K.M."/>
            <person name="Lambert F.N."/>
            <person name="Vulpe C.D."/>
            <person name="Tuck P."/>
            <person name="Blalock B.J."/>
            <person name="Lin Y.Y."/>
            <person name="Smith M.E."/>
            <person name="Ochoa-Acuna H."/>
            <person name="Chen M.M."/>
            <person name="Childers C.P."/>
            <person name="Qu J."/>
            <person name="Dugan S."/>
            <person name="Lee S.L."/>
            <person name="Chao H."/>
            <person name="Dinh H."/>
            <person name="Han Y."/>
            <person name="Doddapaneni H."/>
            <person name="Worley K.C."/>
            <person name="Muzny D.M."/>
            <person name="Gibbs R.A."/>
            <person name="Richards S."/>
        </authorList>
    </citation>
    <scope>NUCLEOTIDE SEQUENCE</scope>
    <source>
        <strain evidence="11">HAZT.00-mixed</strain>
        <tissue evidence="11">Whole organism</tissue>
    </source>
</reference>
<reference evidence="13" key="4">
    <citation type="submission" date="2023-09" db="UniProtKB">
        <authorList>
            <consortium name="RefSeq"/>
        </authorList>
    </citation>
    <scope>IDENTIFICATION</scope>
    <source>
        <tissue evidence="13">Whole organism</tissue>
    </source>
</reference>
<dbReference type="GO" id="GO:0005789">
    <property type="term" value="C:endoplasmic reticulum membrane"/>
    <property type="evidence" value="ECO:0007669"/>
    <property type="project" value="UniProtKB-SubCell"/>
</dbReference>
<keyword evidence="12" id="KW-1185">Reference proteome</keyword>
<dbReference type="InterPro" id="IPR039698">
    <property type="entry name" value="Dfg10/SRD5A3"/>
</dbReference>
<dbReference type="KEGG" id="hazt:108669253"/>
<keyword evidence="3 9" id="KW-0812">Transmembrane</keyword>